<organism evidence="8">
    <name type="scientific">Thermomicrobium roseum</name>
    <dbReference type="NCBI Taxonomy" id="500"/>
    <lineage>
        <taxon>Bacteria</taxon>
        <taxon>Pseudomonadati</taxon>
        <taxon>Thermomicrobiota</taxon>
        <taxon>Thermomicrobia</taxon>
        <taxon>Thermomicrobiales</taxon>
        <taxon>Thermomicrobiaceae</taxon>
        <taxon>Thermomicrobium</taxon>
    </lineage>
</organism>
<dbReference type="GO" id="GO:0016149">
    <property type="term" value="F:translation release factor activity, codon specific"/>
    <property type="evidence" value="ECO:0007669"/>
    <property type="project" value="UniProtKB-UniRule"/>
</dbReference>
<dbReference type="FunFam" id="3.30.160.20:FF:000010">
    <property type="entry name" value="Peptide chain release factor 2"/>
    <property type="match status" value="1"/>
</dbReference>
<name>A0A7C1X0Y7_THERO</name>
<dbReference type="PANTHER" id="PTHR43116">
    <property type="entry name" value="PEPTIDE CHAIN RELEASE FACTOR 2"/>
    <property type="match status" value="1"/>
</dbReference>
<dbReference type="InterPro" id="IPR045853">
    <property type="entry name" value="Pep_chain_release_fac_I_sf"/>
</dbReference>
<comment type="function">
    <text evidence="4">Peptide chain release factor 2 directs the termination of translation in response to the peptide chain termination codons UGA and UAA.</text>
</comment>
<comment type="subcellular location">
    <subcellularLocation>
        <location evidence="4">Cytoplasm</location>
    </subcellularLocation>
</comment>
<dbReference type="SUPFAM" id="SSF75620">
    <property type="entry name" value="Release factor"/>
    <property type="match status" value="1"/>
</dbReference>
<evidence type="ECO:0000256" key="5">
    <source>
        <dbReference type="NCBIfam" id="TIGR00020"/>
    </source>
</evidence>
<dbReference type="InterPro" id="IPR004374">
    <property type="entry name" value="PrfB"/>
</dbReference>
<feature type="coiled-coil region" evidence="6">
    <location>
        <begin position="44"/>
        <end position="105"/>
    </location>
</feature>
<accession>A0A7C1X0Y7</accession>
<sequence length="367" mass="41694">MWKSWSSDLIELGCVFDLPGKRRQIEQLEHETADPELWQDPPRAQQLLRRLSQLRELVTEWETLSQQARDLLEFRVLASEDLELASEVEREAAELAERVRQLELRLLLNGQYDGHDAILAVHAGTGGVDAQDWAEMLLRMYLRWAQRAGFAAEVVDLLEGEEAGIKSATVEVRGPYAYGYLKGEAGTHRLVRLSPFDAAHRRHTSFALVEVLPLVEEDDDVEIRDEDIRIDTFRASGHGGQHVNKTESAVRITHLPTGIVVTCQNERSQIQNRETAMKILKARLLELKIRQRQEEQARLKGKPVVTGWGNRIRSYVLHPYTMVTDHRTEVSTPNIQAVLEGEIDPFIEAYLHQQAAESEETSNASGN</sequence>
<dbReference type="SMART" id="SM00937">
    <property type="entry name" value="PCRF"/>
    <property type="match status" value="1"/>
</dbReference>
<evidence type="ECO:0000256" key="4">
    <source>
        <dbReference type="HAMAP-Rule" id="MF_00094"/>
    </source>
</evidence>
<dbReference type="PROSITE" id="PS00745">
    <property type="entry name" value="RF_PROK_I"/>
    <property type="match status" value="1"/>
</dbReference>
<feature type="domain" description="Prokaryotic-type class I peptide chain release factors" evidence="7">
    <location>
        <begin position="234"/>
        <end position="250"/>
    </location>
</feature>
<evidence type="ECO:0000256" key="6">
    <source>
        <dbReference type="SAM" id="Coils"/>
    </source>
</evidence>
<dbReference type="GO" id="GO:0005737">
    <property type="term" value="C:cytoplasm"/>
    <property type="evidence" value="ECO:0007669"/>
    <property type="project" value="UniProtKB-SubCell"/>
</dbReference>
<dbReference type="AlphaFoldDB" id="A0A7C1X0Y7"/>
<keyword evidence="2 4" id="KW-0488">Methylation</keyword>
<gene>
    <name evidence="4" type="primary">prfB</name>
    <name evidence="8" type="ORF">ENP47_07465</name>
</gene>
<dbReference type="InterPro" id="IPR000352">
    <property type="entry name" value="Pep_chain_release_fac_I"/>
</dbReference>
<evidence type="ECO:0000313" key="8">
    <source>
        <dbReference type="EMBL" id="HEF65420.1"/>
    </source>
</evidence>
<dbReference type="Pfam" id="PF00472">
    <property type="entry name" value="RF-1"/>
    <property type="match status" value="1"/>
</dbReference>
<comment type="similarity">
    <text evidence="1 4">Belongs to the prokaryotic/mitochondrial release factor family.</text>
</comment>
<dbReference type="NCBIfam" id="TIGR00020">
    <property type="entry name" value="prfB"/>
    <property type="match status" value="1"/>
</dbReference>
<feature type="modified residue" description="N5-methylglutamine" evidence="4">
    <location>
        <position position="241"/>
    </location>
</feature>
<evidence type="ECO:0000256" key="3">
    <source>
        <dbReference type="ARBA" id="ARBA00022917"/>
    </source>
</evidence>
<dbReference type="EMBL" id="DSJL01000011">
    <property type="protein sequence ID" value="HEF65420.1"/>
    <property type="molecule type" value="Genomic_DNA"/>
</dbReference>
<dbReference type="Gene3D" id="3.30.70.1660">
    <property type="match status" value="1"/>
</dbReference>
<keyword evidence="3 4" id="KW-0648">Protein biosynthesis</keyword>
<dbReference type="HAMAP" id="MF_00094">
    <property type="entry name" value="Rel_fac_2"/>
    <property type="match status" value="1"/>
</dbReference>
<protein>
    <recommendedName>
        <fullName evidence="4 5">Peptide chain release factor 2</fullName>
        <shortName evidence="4">RF-2</shortName>
    </recommendedName>
</protein>
<evidence type="ECO:0000256" key="1">
    <source>
        <dbReference type="ARBA" id="ARBA00010835"/>
    </source>
</evidence>
<dbReference type="InterPro" id="IPR005139">
    <property type="entry name" value="PCRF"/>
</dbReference>
<evidence type="ECO:0000256" key="2">
    <source>
        <dbReference type="ARBA" id="ARBA00022481"/>
    </source>
</evidence>
<comment type="PTM">
    <text evidence="4">Methylated by PrmC. Methylation increases the termination efficiency of RF2.</text>
</comment>
<dbReference type="Gene3D" id="3.30.160.20">
    <property type="match status" value="1"/>
</dbReference>
<keyword evidence="6" id="KW-0175">Coiled coil</keyword>
<dbReference type="Gene3D" id="1.20.58.410">
    <property type="entry name" value="Release factor"/>
    <property type="match status" value="1"/>
</dbReference>
<evidence type="ECO:0000259" key="7">
    <source>
        <dbReference type="PROSITE" id="PS00745"/>
    </source>
</evidence>
<reference evidence="8" key="1">
    <citation type="journal article" date="2020" name="mSystems">
        <title>Genome- and Community-Level Interaction Insights into Carbon Utilization and Element Cycling Functions of Hydrothermarchaeota in Hydrothermal Sediment.</title>
        <authorList>
            <person name="Zhou Z."/>
            <person name="Liu Y."/>
            <person name="Xu W."/>
            <person name="Pan J."/>
            <person name="Luo Z.H."/>
            <person name="Li M."/>
        </authorList>
    </citation>
    <scope>NUCLEOTIDE SEQUENCE [LARGE SCALE GENOMIC DNA]</scope>
    <source>
        <strain evidence="8">SpSt-222</strain>
    </source>
</reference>
<dbReference type="Pfam" id="PF03462">
    <property type="entry name" value="PCRF"/>
    <property type="match status" value="1"/>
</dbReference>
<dbReference type="PANTHER" id="PTHR43116:SF3">
    <property type="entry name" value="CLASS I PEPTIDE CHAIN RELEASE FACTOR"/>
    <property type="match status" value="1"/>
</dbReference>
<keyword evidence="4" id="KW-0963">Cytoplasm</keyword>
<proteinExistence type="inferred from homology"/>
<comment type="caution">
    <text evidence="8">The sequence shown here is derived from an EMBL/GenBank/DDBJ whole genome shotgun (WGS) entry which is preliminary data.</text>
</comment>